<sequence length="83" mass="8792">MQQEGSKNGTADKTAGVLVVQADAAVAVPEKKPELNAVEIAAAYSSQQSFGVGYYGSSIEKPKMSKGGVDHFEARVDLRSTCW</sequence>
<gene>
    <name evidence="1" type="ORF">V5N11_000647</name>
</gene>
<evidence type="ECO:0000313" key="2">
    <source>
        <dbReference type="Proteomes" id="UP001558713"/>
    </source>
</evidence>
<protein>
    <submittedName>
        <fullName evidence="1">Threonine aspartase</fullName>
    </submittedName>
</protein>
<proteinExistence type="predicted"/>
<dbReference type="EMBL" id="JBANAX010000336">
    <property type="protein sequence ID" value="KAL1213575.1"/>
    <property type="molecule type" value="Genomic_DNA"/>
</dbReference>
<name>A0ABD1B3P1_CARAN</name>
<reference evidence="1 2" key="1">
    <citation type="submission" date="2024-04" db="EMBL/GenBank/DDBJ databases">
        <title>Genome assembly C_amara_ONT_v2.</title>
        <authorList>
            <person name="Yant L."/>
            <person name="Moore C."/>
            <person name="Slenker M."/>
        </authorList>
    </citation>
    <scope>NUCLEOTIDE SEQUENCE [LARGE SCALE GENOMIC DNA]</scope>
    <source>
        <tissue evidence="1">Leaf</tissue>
    </source>
</reference>
<keyword evidence="2" id="KW-1185">Reference proteome</keyword>
<comment type="caution">
    <text evidence="1">The sequence shown here is derived from an EMBL/GenBank/DDBJ whole genome shotgun (WGS) entry which is preliminary data.</text>
</comment>
<dbReference type="AlphaFoldDB" id="A0ABD1B3P1"/>
<evidence type="ECO:0000313" key="1">
    <source>
        <dbReference type="EMBL" id="KAL1213575.1"/>
    </source>
</evidence>
<accession>A0ABD1B3P1</accession>
<dbReference type="Proteomes" id="UP001558713">
    <property type="component" value="Unassembled WGS sequence"/>
</dbReference>
<organism evidence="1 2">
    <name type="scientific">Cardamine amara subsp. amara</name>
    <dbReference type="NCBI Taxonomy" id="228776"/>
    <lineage>
        <taxon>Eukaryota</taxon>
        <taxon>Viridiplantae</taxon>
        <taxon>Streptophyta</taxon>
        <taxon>Embryophyta</taxon>
        <taxon>Tracheophyta</taxon>
        <taxon>Spermatophyta</taxon>
        <taxon>Magnoliopsida</taxon>
        <taxon>eudicotyledons</taxon>
        <taxon>Gunneridae</taxon>
        <taxon>Pentapetalae</taxon>
        <taxon>rosids</taxon>
        <taxon>malvids</taxon>
        <taxon>Brassicales</taxon>
        <taxon>Brassicaceae</taxon>
        <taxon>Cardamineae</taxon>
        <taxon>Cardamine</taxon>
    </lineage>
</organism>